<evidence type="ECO:0000313" key="6">
    <source>
        <dbReference type="Proteomes" id="UP000315995"/>
    </source>
</evidence>
<evidence type="ECO:0000256" key="3">
    <source>
        <dbReference type="ARBA" id="ARBA00023098"/>
    </source>
</evidence>
<keyword evidence="3" id="KW-0443">Lipid metabolism</keyword>
<keyword evidence="6" id="KW-1185">Reference proteome</keyword>
<organism evidence="5 6">
    <name type="scientific">Persicimonas caeni</name>
    <dbReference type="NCBI Taxonomy" id="2292766"/>
    <lineage>
        <taxon>Bacteria</taxon>
        <taxon>Deltaproteobacteria</taxon>
        <taxon>Bradymonadales</taxon>
        <taxon>Bradymonadaceae</taxon>
        <taxon>Persicimonas</taxon>
    </lineage>
</organism>
<dbReference type="Proteomes" id="UP000315995">
    <property type="component" value="Chromosome"/>
</dbReference>
<gene>
    <name evidence="5" type="ORF">FIV42_02365</name>
</gene>
<evidence type="ECO:0000256" key="1">
    <source>
        <dbReference type="ARBA" id="ARBA00022801"/>
    </source>
</evidence>
<dbReference type="GO" id="GO:0016042">
    <property type="term" value="P:lipid catabolic process"/>
    <property type="evidence" value="ECO:0007669"/>
    <property type="project" value="UniProtKB-KW"/>
</dbReference>
<keyword evidence="1" id="KW-0378">Hydrolase</keyword>
<keyword evidence="2" id="KW-0442">Lipid degradation</keyword>
<dbReference type="OrthoDB" id="192696at2"/>
<dbReference type="RefSeq" id="WP_141196120.1">
    <property type="nucleotide sequence ID" value="NZ_CP041186.1"/>
</dbReference>
<accession>A0A4Y6PN32</accession>
<feature type="signal peptide" evidence="4">
    <location>
        <begin position="1"/>
        <end position="20"/>
    </location>
</feature>
<dbReference type="InterPro" id="IPR029058">
    <property type="entry name" value="AB_hydrolase_fold"/>
</dbReference>
<keyword evidence="4" id="KW-0732">Signal</keyword>
<feature type="chain" id="PRO_5030106097" description="Alpha/beta fold hydrolase" evidence="4">
    <location>
        <begin position="21"/>
        <end position="412"/>
    </location>
</feature>
<protein>
    <recommendedName>
        <fullName evidence="7">Alpha/beta fold hydrolase</fullName>
    </recommendedName>
</protein>
<evidence type="ECO:0000313" key="5">
    <source>
        <dbReference type="EMBL" id="QDG49623.1"/>
    </source>
</evidence>
<dbReference type="PROSITE" id="PS51257">
    <property type="entry name" value="PROKAR_LIPOPROTEIN"/>
    <property type="match status" value="1"/>
</dbReference>
<reference evidence="5 6" key="1">
    <citation type="submission" date="2019-06" db="EMBL/GenBank/DDBJ databases">
        <title>Persicimonas caeni gen. nov., sp. nov., a predatory bacterium isolated from solar saltern.</title>
        <authorList>
            <person name="Wang S."/>
        </authorList>
    </citation>
    <scope>NUCLEOTIDE SEQUENCE [LARGE SCALE GENOMIC DNA]</scope>
    <source>
        <strain evidence="5 6">YN101</strain>
    </source>
</reference>
<sequence length="412" mass="44646">MMRRLFVVLLALALSSAACGSEPSEQSSDTGLSPDVGADAGDVFGADAEVDAGPTLPERPWPVDETGPYKVGFTETYITYEAEGTDEPRNLRLAVWYPTLDTDGETAVYYNLFGRPEVSLGASVALEEPAPLLVFSHGNSSLAEQSFFMTEFFASHGWIVASPDHTGNTLRDTQGAIDLTAAVFRPQDVSAVIDHMLALPDDDPLSGLVSEEHIALSGHSFGGFTTLASSGAGFAVDELLAECEQEPTDFCEIFNGNDTWTDLFRAGFLDERIKVAIPQTPGGYEAFRDGLADIDTPTLLFTGGMDRTLPNEEEGDPIWQAMQGSQHIRINLPKGGHFTFSNMCTLLSGIDQIDNDGCNEEFIEPEAAFDIINAYSLAFARYHLFDDQSEADLLDGSRAPYDGMEMSFKPAE</sequence>
<dbReference type="GO" id="GO:0003847">
    <property type="term" value="F:1-alkyl-2-acetylglycerophosphocholine esterase activity"/>
    <property type="evidence" value="ECO:0007669"/>
    <property type="project" value="TreeGrafter"/>
</dbReference>
<name>A0A4Y6PN32_PERCE</name>
<evidence type="ECO:0000256" key="2">
    <source>
        <dbReference type="ARBA" id="ARBA00022963"/>
    </source>
</evidence>
<dbReference type="AlphaFoldDB" id="A0A4Y6PN32"/>
<dbReference type="EMBL" id="CP041186">
    <property type="protein sequence ID" value="QDG49623.1"/>
    <property type="molecule type" value="Genomic_DNA"/>
</dbReference>
<dbReference type="PANTHER" id="PTHR10272">
    <property type="entry name" value="PLATELET-ACTIVATING FACTOR ACETYLHYDROLASE"/>
    <property type="match status" value="1"/>
</dbReference>
<dbReference type="SUPFAM" id="SSF53474">
    <property type="entry name" value="alpha/beta-Hydrolases"/>
    <property type="match status" value="1"/>
</dbReference>
<accession>A0A5B8XZL1</accession>
<evidence type="ECO:0000256" key="4">
    <source>
        <dbReference type="SAM" id="SignalP"/>
    </source>
</evidence>
<dbReference type="Gene3D" id="3.40.50.1820">
    <property type="entry name" value="alpha/beta hydrolase"/>
    <property type="match status" value="1"/>
</dbReference>
<proteinExistence type="predicted"/>
<dbReference type="PANTHER" id="PTHR10272:SF0">
    <property type="entry name" value="PLATELET-ACTIVATING FACTOR ACETYLHYDROLASE"/>
    <property type="match status" value="1"/>
</dbReference>
<evidence type="ECO:0008006" key="7">
    <source>
        <dbReference type="Google" id="ProtNLM"/>
    </source>
</evidence>